<feature type="transmembrane region" description="Helical" evidence="8">
    <location>
        <begin position="327"/>
        <end position="349"/>
    </location>
</feature>
<evidence type="ECO:0000256" key="6">
    <source>
        <dbReference type="ARBA" id="ARBA00023170"/>
    </source>
</evidence>
<evidence type="ECO:0000256" key="8">
    <source>
        <dbReference type="SAM" id="Phobius"/>
    </source>
</evidence>
<dbReference type="AlphaFoldDB" id="A0A0N1IEJ6"/>
<evidence type="ECO:0000256" key="1">
    <source>
        <dbReference type="ARBA" id="ARBA00004651"/>
    </source>
</evidence>
<keyword evidence="7" id="KW-0325">Glycoprotein</keyword>
<keyword evidence="10" id="KW-1185">Reference proteome</keyword>
<feature type="transmembrane region" description="Helical" evidence="8">
    <location>
        <begin position="508"/>
        <end position="528"/>
    </location>
</feature>
<protein>
    <submittedName>
        <fullName evidence="9">Uncharacterized protein</fullName>
    </submittedName>
</protein>
<keyword evidence="6" id="KW-0675">Receptor</keyword>
<evidence type="ECO:0000256" key="2">
    <source>
        <dbReference type="ARBA" id="ARBA00022475"/>
    </source>
</evidence>
<organism evidence="9 10">
    <name type="scientific">Papilio xuthus</name>
    <name type="common">Asian swallowtail butterfly</name>
    <dbReference type="NCBI Taxonomy" id="66420"/>
    <lineage>
        <taxon>Eukaryota</taxon>
        <taxon>Metazoa</taxon>
        <taxon>Ecdysozoa</taxon>
        <taxon>Arthropoda</taxon>
        <taxon>Hexapoda</taxon>
        <taxon>Insecta</taxon>
        <taxon>Pterygota</taxon>
        <taxon>Neoptera</taxon>
        <taxon>Endopterygota</taxon>
        <taxon>Lepidoptera</taxon>
        <taxon>Glossata</taxon>
        <taxon>Ditrysia</taxon>
        <taxon>Papilionoidea</taxon>
        <taxon>Papilionidae</taxon>
        <taxon>Papilioninae</taxon>
        <taxon>Papilio</taxon>
    </lineage>
</organism>
<dbReference type="PANTHER" id="PTHR42643">
    <property type="entry name" value="IONOTROPIC RECEPTOR 20A-RELATED"/>
    <property type="match status" value="1"/>
</dbReference>
<proteinExistence type="predicted"/>
<keyword evidence="4 8" id="KW-1133">Transmembrane helix</keyword>
<keyword evidence="3 8" id="KW-0812">Transmembrane</keyword>
<accession>A0A0N1IEJ6</accession>
<dbReference type="PANTHER" id="PTHR42643:SF30">
    <property type="entry name" value="IONOTROPIC RECEPTOR 40A-RELATED"/>
    <property type="match status" value="1"/>
</dbReference>
<comment type="subcellular location">
    <subcellularLocation>
        <location evidence="1">Cell membrane</location>
        <topology evidence="1">Multi-pass membrane protein</topology>
    </subcellularLocation>
</comment>
<evidence type="ECO:0000256" key="4">
    <source>
        <dbReference type="ARBA" id="ARBA00022989"/>
    </source>
</evidence>
<evidence type="ECO:0000313" key="10">
    <source>
        <dbReference type="Proteomes" id="UP000053268"/>
    </source>
</evidence>
<reference evidence="9 10" key="1">
    <citation type="journal article" date="2015" name="Nat. Commun.">
        <title>Outbred genome sequencing and CRISPR/Cas9 gene editing in butterflies.</title>
        <authorList>
            <person name="Li X."/>
            <person name="Fan D."/>
            <person name="Zhang W."/>
            <person name="Liu G."/>
            <person name="Zhang L."/>
            <person name="Zhao L."/>
            <person name="Fang X."/>
            <person name="Chen L."/>
            <person name="Dong Y."/>
            <person name="Chen Y."/>
            <person name="Ding Y."/>
            <person name="Zhao R."/>
            <person name="Feng M."/>
            <person name="Zhu Y."/>
            <person name="Feng Y."/>
            <person name="Jiang X."/>
            <person name="Zhu D."/>
            <person name="Xiang H."/>
            <person name="Feng X."/>
            <person name="Li S."/>
            <person name="Wang J."/>
            <person name="Zhang G."/>
            <person name="Kronforst M.R."/>
            <person name="Wang W."/>
        </authorList>
    </citation>
    <scope>NUCLEOTIDE SEQUENCE [LARGE SCALE GENOMIC DNA]</scope>
    <source>
        <strain evidence="9">Ya'a_city_454_Px</strain>
        <tissue evidence="9">Whole body</tissue>
    </source>
</reference>
<dbReference type="SUPFAM" id="SSF53850">
    <property type="entry name" value="Periplasmic binding protein-like II"/>
    <property type="match status" value="1"/>
</dbReference>
<evidence type="ECO:0000256" key="5">
    <source>
        <dbReference type="ARBA" id="ARBA00023136"/>
    </source>
</evidence>
<evidence type="ECO:0000313" key="9">
    <source>
        <dbReference type="EMBL" id="KPJ05884.1"/>
    </source>
</evidence>
<dbReference type="EMBL" id="KQ458479">
    <property type="protein sequence ID" value="KPJ05884.1"/>
    <property type="molecule type" value="Genomic_DNA"/>
</dbReference>
<feature type="transmembrane region" description="Helical" evidence="8">
    <location>
        <begin position="271"/>
        <end position="292"/>
    </location>
</feature>
<keyword evidence="5 8" id="KW-0472">Membrane</keyword>
<evidence type="ECO:0000256" key="3">
    <source>
        <dbReference type="ARBA" id="ARBA00022692"/>
    </source>
</evidence>
<keyword evidence="2" id="KW-1003">Cell membrane</keyword>
<dbReference type="STRING" id="66420.A0A0N1IEJ6"/>
<dbReference type="Gene3D" id="3.40.190.10">
    <property type="entry name" value="Periplasmic binding protein-like II"/>
    <property type="match status" value="1"/>
</dbReference>
<name>A0A0N1IEJ6_PAPXU</name>
<dbReference type="InterPro" id="IPR052192">
    <property type="entry name" value="Insect_Ionotropic_Sensory_Rcpt"/>
</dbReference>
<gene>
    <name evidence="9" type="ORF">RR46_00562</name>
</gene>
<sequence length="541" mass="63366">MINLNNCYSVRLRNFTSENGLLGTTIYVIIAQDIEEISNGLKEQTRDILWNPRATFIVHIRKIAPGHLMNVFNIFRYHKLYEVVLLNYVNPENNEMLTYFPFEKDNCGEKFDEIVNLGSCRDTNGTKKLFSKNVEYSLRNCVVKVAAKEDIPMVILKSSNYNVFGEYVLGLEQYMLETIAAVEGFTIKYEYYDADTMYGVVLPNRTTSGLLSRLQDGKVNLATGGFVLIQNRVEVFDYIWGYNYADLILLTPTTKENIWKKVYREFGLKTWLLILLAYAFMVCFTATSRILISSEKPEFLMLSIKLCAYFYEHSDNRLFKNTKPKSIIVLWALFTFFINSFYNTAYYSLVAGHVKDERTFDSDDINSLPYKPCVNDGMRSFFQYAYNIILPKGIDNPDCRFTESAMNTVANRKDVYAIEMNYSYRLREFMYIDNDGNHLIDAWDFSYDTVMTIYATRGFPLKDKFQKYALYIYEAGLMQRQLHLIYVKNLSTMEHRYKKYRKISLADFRIHFAVLINGTIISLFCFLCEKLKPRCRFHFTN</sequence>
<evidence type="ECO:0000256" key="7">
    <source>
        <dbReference type="ARBA" id="ARBA00023180"/>
    </source>
</evidence>
<dbReference type="GO" id="GO:0005886">
    <property type="term" value="C:plasma membrane"/>
    <property type="evidence" value="ECO:0007669"/>
    <property type="project" value="UniProtKB-SubCell"/>
</dbReference>
<dbReference type="Proteomes" id="UP000053268">
    <property type="component" value="Unassembled WGS sequence"/>
</dbReference>